<proteinExistence type="predicted"/>
<protein>
    <submittedName>
        <fullName evidence="3">GA module</fullName>
    </submittedName>
</protein>
<dbReference type="SMART" id="SM00844">
    <property type="entry name" value="GA"/>
    <property type="match status" value="1"/>
</dbReference>
<dbReference type="InterPro" id="IPR020840">
    <property type="entry name" value="Extracell_matrix-bd_GA"/>
</dbReference>
<dbReference type="AlphaFoldDB" id="A0A380P3W8"/>
<feature type="domain" description="Extracellular matrix-binding protein ebh GA module" evidence="2">
    <location>
        <begin position="39"/>
        <end position="90"/>
    </location>
</feature>
<dbReference type="InterPro" id="IPR002988">
    <property type="entry name" value="GA_module"/>
</dbReference>
<keyword evidence="1" id="KW-0175">Coiled coil</keyword>
<organism evidence="3 4">
    <name type="scientific">Weissella viridescens</name>
    <name type="common">Lactobacillus viridescens</name>
    <dbReference type="NCBI Taxonomy" id="1629"/>
    <lineage>
        <taxon>Bacteria</taxon>
        <taxon>Bacillati</taxon>
        <taxon>Bacillota</taxon>
        <taxon>Bacilli</taxon>
        <taxon>Lactobacillales</taxon>
        <taxon>Lactobacillaceae</taxon>
        <taxon>Weissella</taxon>
    </lineage>
</organism>
<evidence type="ECO:0000259" key="2">
    <source>
        <dbReference type="SMART" id="SM00844"/>
    </source>
</evidence>
<gene>
    <name evidence="3" type="ORF">NCTC13645_01826</name>
</gene>
<sequence length="150" mass="16968">MAELGDEAADFKKRVDAATSIDEVKAIATEASKRNAELIVQKQLEAAKEAGKNSVNELEYLSDEEKQDFIAQIEAGKTIEEVNTVVNKAKQLDATHKAEREKEFQELKDKANQQIDDLKDLTDLENKDFKEMINQLLEPTDENLAELKKF</sequence>
<dbReference type="Proteomes" id="UP000254621">
    <property type="component" value="Unassembled WGS sequence"/>
</dbReference>
<evidence type="ECO:0000313" key="3">
    <source>
        <dbReference type="EMBL" id="SUP59568.1"/>
    </source>
</evidence>
<accession>A0A380P3W8</accession>
<dbReference type="Gene3D" id="1.20.5.420">
    <property type="entry name" value="Immunoglobulin FC, subunit C"/>
    <property type="match status" value="1"/>
</dbReference>
<dbReference type="EMBL" id="UHIV01000004">
    <property type="protein sequence ID" value="SUP59568.1"/>
    <property type="molecule type" value="Genomic_DNA"/>
</dbReference>
<evidence type="ECO:0000313" key="4">
    <source>
        <dbReference type="Proteomes" id="UP000254621"/>
    </source>
</evidence>
<evidence type="ECO:0000256" key="1">
    <source>
        <dbReference type="SAM" id="Coils"/>
    </source>
</evidence>
<dbReference type="Pfam" id="PF01468">
    <property type="entry name" value="GA"/>
    <property type="match status" value="3"/>
</dbReference>
<dbReference type="SUPFAM" id="SSF46997">
    <property type="entry name" value="Bacterial immunoglobulin/albumin-binding domains"/>
    <property type="match status" value="1"/>
</dbReference>
<feature type="coiled-coil region" evidence="1">
    <location>
        <begin position="97"/>
        <end position="124"/>
    </location>
</feature>
<reference evidence="3 4" key="1">
    <citation type="submission" date="2018-06" db="EMBL/GenBank/DDBJ databases">
        <authorList>
            <consortium name="Pathogen Informatics"/>
            <person name="Doyle S."/>
        </authorList>
    </citation>
    <scope>NUCLEOTIDE SEQUENCE [LARGE SCALE GENOMIC DNA]</scope>
    <source>
        <strain evidence="3 4">NCTC13645</strain>
    </source>
</reference>
<name>A0A380P3W8_WEIVI</name>
<dbReference type="InterPro" id="IPR009063">
    <property type="entry name" value="Ig/albumin-bd_sf"/>
</dbReference>